<dbReference type="EMBL" id="RKLT01000028">
    <property type="protein sequence ID" value="MBX0297796.1"/>
    <property type="molecule type" value="Genomic_DNA"/>
</dbReference>
<organism evidence="1 2">
    <name type="scientific">Haloarcula nitratireducens</name>
    <dbReference type="NCBI Taxonomy" id="2487749"/>
    <lineage>
        <taxon>Archaea</taxon>
        <taxon>Methanobacteriati</taxon>
        <taxon>Methanobacteriota</taxon>
        <taxon>Stenosarchaea group</taxon>
        <taxon>Halobacteria</taxon>
        <taxon>Halobacteriales</taxon>
        <taxon>Haloarculaceae</taxon>
        <taxon>Haloarcula</taxon>
    </lineage>
</organism>
<dbReference type="RefSeq" id="WP_220582380.1">
    <property type="nucleotide sequence ID" value="NZ_RKLT01000028.1"/>
</dbReference>
<gene>
    <name evidence="1" type="ORF">EGH23_23285</name>
</gene>
<dbReference type="Pfam" id="PF18780">
    <property type="entry name" value="HNH_repeat"/>
    <property type="match status" value="2"/>
</dbReference>
<protein>
    <submittedName>
        <fullName evidence="1">Uncharacterized protein</fullName>
    </submittedName>
</protein>
<evidence type="ECO:0000313" key="2">
    <source>
        <dbReference type="Proteomes" id="UP001430455"/>
    </source>
</evidence>
<dbReference type="InterPro" id="IPR041025">
    <property type="entry name" value="HNH_repeat"/>
</dbReference>
<keyword evidence="2" id="KW-1185">Reference proteome</keyword>
<reference evidence="1 2" key="1">
    <citation type="submission" date="2021-06" db="EMBL/GenBank/DDBJ databases">
        <title>Halomicroarcula sp. a new haloarchaeum isolated from saline soil.</title>
        <authorList>
            <person name="Duran-Viseras A."/>
            <person name="Sanchez-Porro C."/>
            <person name="Ventosa A."/>
        </authorList>
    </citation>
    <scope>NUCLEOTIDE SEQUENCE [LARGE SCALE GENOMIC DNA]</scope>
    <source>
        <strain evidence="1 2">F27</strain>
    </source>
</reference>
<sequence length="131" mass="14271">MTDDSKQTSGKISEADLLAEIQRLATEHGTKPTANLMDTEGKYASTTYFSRFGSWNTAIEEAGFEPTGPGPATIPTEELLAEVSRVASKVGRTPFAKDMAEHGAYNPETYKTRFGSWTAAIQEYQSGPTRD</sequence>
<dbReference type="Proteomes" id="UP001430455">
    <property type="component" value="Unassembled WGS sequence"/>
</dbReference>
<comment type="caution">
    <text evidence="1">The sequence shown here is derived from an EMBL/GenBank/DDBJ whole genome shotgun (WGS) entry which is preliminary data.</text>
</comment>
<accession>A0AAW4PIL2</accession>
<evidence type="ECO:0000313" key="1">
    <source>
        <dbReference type="EMBL" id="MBX0297796.1"/>
    </source>
</evidence>
<dbReference type="AlphaFoldDB" id="A0AAW4PIL2"/>
<proteinExistence type="predicted"/>
<name>A0AAW4PIL2_9EURY</name>